<dbReference type="Proteomes" id="UP000282759">
    <property type="component" value="Unassembled WGS sequence"/>
</dbReference>
<keyword evidence="1" id="KW-0812">Transmembrane</keyword>
<accession>A0A437MLI0</accession>
<gene>
    <name evidence="2" type="ORF">EOD41_17015</name>
</gene>
<name>A0A437MLI0_9SPHI</name>
<protein>
    <submittedName>
        <fullName evidence="2">Uncharacterized protein</fullName>
    </submittedName>
</protein>
<comment type="caution">
    <text evidence="2">The sequence shown here is derived from an EMBL/GenBank/DDBJ whole genome shotgun (WGS) entry which is preliminary data.</text>
</comment>
<organism evidence="2 3">
    <name type="scientific">Mucilaginibacter limnophilus</name>
    <dbReference type="NCBI Taxonomy" id="1932778"/>
    <lineage>
        <taxon>Bacteria</taxon>
        <taxon>Pseudomonadati</taxon>
        <taxon>Bacteroidota</taxon>
        <taxon>Sphingobacteriia</taxon>
        <taxon>Sphingobacteriales</taxon>
        <taxon>Sphingobacteriaceae</taxon>
        <taxon>Mucilaginibacter</taxon>
    </lineage>
</organism>
<reference evidence="2 3" key="1">
    <citation type="submission" date="2019-01" db="EMBL/GenBank/DDBJ databases">
        <authorList>
            <person name="Chen W.-M."/>
        </authorList>
    </citation>
    <scope>NUCLEOTIDE SEQUENCE [LARGE SCALE GENOMIC DNA]</scope>
    <source>
        <strain evidence="2 3">YBJ-36</strain>
    </source>
</reference>
<evidence type="ECO:0000313" key="2">
    <source>
        <dbReference type="EMBL" id="RVT98489.1"/>
    </source>
</evidence>
<evidence type="ECO:0000256" key="1">
    <source>
        <dbReference type="SAM" id="Phobius"/>
    </source>
</evidence>
<feature type="transmembrane region" description="Helical" evidence="1">
    <location>
        <begin position="20"/>
        <end position="40"/>
    </location>
</feature>
<evidence type="ECO:0000313" key="3">
    <source>
        <dbReference type="Proteomes" id="UP000282759"/>
    </source>
</evidence>
<keyword evidence="1" id="KW-0472">Membrane</keyword>
<keyword evidence="3" id="KW-1185">Reference proteome</keyword>
<dbReference type="AlphaFoldDB" id="A0A437MLI0"/>
<sequence length="141" mass="15483">MKSVSSSITTNRQNSAPRGYQPWAVLLLIIAFLTLSYCPLRQALQKFLTGDHRTEKTETDVSGRTSLVRCLGVVENSSFGLKISQSKARSRIPVPPAALVGSFCFAFYKSAGAVRAVNYGQLVSYPLDPVPIYLKNLMLLI</sequence>
<dbReference type="EMBL" id="SACK01000008">
    <property type="protein sequence ID" value="RVT98489.1"/>
    <property type="molecule type" value="Genomic_DNA"/>
</dbReference>
<proteinExistence type="predicted"/>
<keyword evidence="1" id="KW-1133">Transmembrane helix</keyword>